<evidence type="ECO:0000313" key="4">
    <source>
        <dbReference type="Proteomes" id="UP001642405"/>
    </source>
</evidence>
<dbReference type="InterPro" id="IPR051681">
    <property type="entry name" value="Ser/Thr_Kinases-Pseudokinases"/>
</dbReference>
<dbReference type="InterPro" id="IPR011009">
    <property type="entry name" value="Kinase-like_dom_sf"/>
</dbReference>
<feature type="domain" description="Protein kinase" evidence="2">
    <location>
        <begin position="34"/>
        <end position="341"/>
    </location>
</feature>
<dbReference type="PANTHER" id="PTHR44329:SF260">
    <property type="entry name" value="PROTEIN KINASE DOMAIN-CONTAINING PROTEIN"/>
    <property type="match status" value="1"/>
</dbReference>
<organism evidence="3 4">
    <name type="scientific">Sporothrix curviconia</name>
    <dbReference type="NCBI Taxonomy" id="1260050"/>
    <lineage>
        <taxon>Eukaryota</taxon>
        <taxon>Fungi</taxon>
        <taxon>Dikarya</taxon>
        <taxon>Ascomycota</taxon>
        <taxon>Pezizomycotina</taxon>
        <taxon>Sordariomycetes</taxon>
        <taxon>Sordariomycetidae</taxon>
        <taxon>Ophiostomatales</taxon>
        <taxon>Ophiostomataceae</taxon>
        <taxon>Sporothrix</taxon>
    </lineage>
</organism>
<dbReference type="PANTHER" id="PTHR44329">
    <property type="entry name" value="SERINE/THREONINE-PROTEIN KINASE TNNI3K-RELATED"/>
    <property type="match status" value="1"/>
</dbReference>
<reference evidence="3 4" key="1">
    <citation type="submission" date="2024-01" db="EMBL/GenBank/DDBJ databases">
        <authorList>
            <person name="Allen C."/>
            <person name="Tagirdzhanova G."/>
        </authorList>
    </citation>
    <scope>NUCLEOTIDE SEQUENCE [LARGE SCALE GENOMIC DNA]</scope>
</reference>
<dbReference type="EMBL" id="CAWUHB010000006">
    <property type="protein sequence ID" value="CAK7213335.1"/>
    <property type="molecule type" value="Genomic_DNA"/>
</dbReference>
<keyword evidence="4" id="KW-1185">Reference proteome</keyword>
<feature type="compositionally biased region" description="Polar residues" evidence="1">
    <location>
        <begin position="1"/>
        <end position="10"/>
    </location>
</feature>
<dbReference type="Proteomes" id="UP001642405">
    <property type="component" value="Unassembled WGS sequence"/>
</dbReference>
<feature type="region of interest" description="Disordered" evidence="1">
    <location>
        <begin position="1"/>
        <end position="28"/>
    </location>
</feature>
<dbReference type="InterPro" id="IPR000719">
    <property type="entry name" value="Prot_kinase_dom"/>
</dbReference>
<evidence type="ECO:0000313" key="3">
    <source>
        <dbReference type="EMBL" id="CAK7213335.1"/>
    </source>
</evidence>
<dbReference type="Gene3D" id="1.10.510.10">
    <property type="entry name" value="Transferase(Phosphotransferase) domain 1"/>
    <property type="match status" value="1"/>
</dbReference>
<feature type="region of interest" description="Disordered" evidence="1">
    <location>
        <begin position="265"/>
        <end position="286"/>
    </location>
</feature>
<evidence type="ECO:0000256" key="1">
    <source>
        <dbReference type="SAM" id="MobiDB-lite"/>
    </source>
</evidence>
<accession>A0ABP0B1T0</accession>
<sequence length="341" mass="37792">MASQANSAATVMNDAPKITKGVNGSMRPGPELERAMKTMIGAGNCSMVHLLPCGTRVVKTLNPMFTDRHTHERQAKNLRREIAVYRHLPTGHPCLLQMHEAVDDGDIGVSLTLEYMPNATLNEYLHGYTIREFLDAPSRADKDCAMRRRHDSVPLRQRALWCLQATDGIALLHAHDVIHADIKPENMGVDAALNMRIFDLAGSALGDEHPLVLESTRFFMPRKSWSVYGVATDCFALGSSIYHIVPGFRPYDALADDDVDTRFERGEFPDLSGQTPEHAPKPDDTIGMSPRTGRLLFADIIDKCWHGTAVSAAAILADLQREVAETFDTEDQLWIKQTGGF</sequence>
<dbReference type="PROSITE" id="PS50011">
    <property type="entry name" value="PROTEIN_KINASE_DOM"/>
    <property type="match status" value="1"/>
</dbReference>
<dbReference type="SUPFAM" id="SSF56112">
    <property type="entry name" value="Protein kinase-like (PK-like)"/>
    <property type="match status" value="1"/>
</dbReference>
<comment type="caution">
    <text evidence="3">The sequence shown here is derived from an EMBL/GenBank/DDBJ whole genome shotgun (WGS) entry which is preliminary data.</text>
</comment>
<proteinExistence type="predicted"/>
<protein>
    <recommendedName>
        <fullName evidence="2">Protein kinase domain-containing protein</fullName>
    </recommendedName>
</protein>
<name>A0ABP0B1T0_9PEZI</name>
<gene>
    <name evidence="3" type="ORF">SCUCBS95973_001769</name>
</gene>
<dbReference type="SMART" id="SM00220">
    <property type="entry name" value="S_TKc"/>
    <property type="match status" value="1"/>
</dbReference>
<dbReference type="Pfam" id="PF00069">
    <property type="entry name" value="Pkinase"/>
    <property type="match status" value="1"/>
</dbReference>
<evidence type="ECO:0000259" key="2">
    <source>
        <dbReference type="PROSITE" id="PS50011"/>
    </source>
</evidence>